<organism evidence="2 3">
    <name type="scientific">Luteolibacter flavescens</name>
    <dbReference type="NCBI Taxonomy" id="1859460"/>
    <lineage>
        <taxon>Bacteria</taxon>
        <taxon>Pseudomonadati</taxon>
        <taxon>Verrucomicrobiota</taxon>
        <taxon>Verrucomicrobiia</taxon>
        <taxon>Verrucomicrobiales</taxon>
        <taxon>Verrucomicrobiaceae</taxon>
        <taxon>Luteolibacter</taxon>
    </lineage>
</organism>
<dbReference type="RefSeq" id="WP_264503026.1">
    <property type="nucleotide sequence ID" value="NZ_JAPDDS010000014.1"/>
</dbReference>
<gene>
    <name evidence="2" type="ORF">OKA04_20205</name>
</gene>
<comment type="caution">
    <text evidence="2">The sequence shown here is derived from an EMBL/GenBank/DDBJ whole genome shotgun (WGS) entry which is preliminary data.</text>
</comment>
<evidence type="ECO:0000313" key="2">
    <source>
        <dbReference type="EMBL" id="MCW1887072.1"/>
    </source>
</evidence>
<feature type="region of interest" description="Disordered" evidence="1">
    <location>
        <begin position="1"/>
        <end position="44"/>
    </location>
</feature>
<evidence type="ECO:0000256" key="1">
    <source>
        <dbReference type="SAM" id="MobiDB-lite"/>
    </source>
</evidence>
<dbReference type="EMBL" id="JAPDDS010000014">
    <property type="protein sequence ID" value="MCW1887072.1"/>
    <property type="molecule type" value="Genomic_DNA"/>
</dbReference>
<proteinExistence type="predicted"/>
<protein>
    <submittedName>
        <fullName evidence="2">Uncharacterized protein</fullName>
    </submittedName>
</protein>
<dbReference type="Proteomes" id="UP001207930">
    <property type="component" value="Unassembled WGS sequence"/>
</dbReference>
<name>A0ABT3FU53_9BACT</name>
<sequence length="229" mass="25213">MTPAQEAPGKSGDDVATQPEAHSLRLHDPSSRQPSPSHRPDSSGAWTPIPVAWLERSNISIDSSQFHDLLKLEEVEADAFVQAADRAAEMAKLTQAGEFVGRVMKQNDSVVLPALSEDDIRPLAEEAIAALPGNLSAAERDLARYVAAKKLEEEYGHDLEVTLSLTGMITISDHRHLPRHLHGFWYVARRIDSPPEARPMHHSINSEGRVDFLKFDPELNNGGQPPGDR</sequence>
<keyword evidence="3" id="KW-1185">Reference proteome</keyword>
<accession>A0ABT3FU53</accession>
<evidence type="ECO:0000313" key="3">
    <source>
        <dbReference type="Proteomes" id="UP001207930"/>
    </source>
</evidence>
<reference evidence="2 3" key="1">
    <citation type="submission" date="2022-10" db="EMBL/GenBank/DDBJ databases">
        <title>Luteolibacter flavescens strain MCCC 1K03193, whole genome shotgun sequencing project.</title>
        <authorList>
            <person name="Zhao G."/>
            <person name="Shen L."/>
        </authorList>
    </citation>
    <scope>NUCLEOTIDE SEQUENCE [LARGE SCALE GENOMIC DNA]</scope>
    <source>
        <strain evidence="2 3">MCCC 1K03193</strain>
    </source>
</reference>